<feature type="signal peptide" evidence="1">
    <location>
        <begin position="1"/>
        <end position="19"/>
    </location>
</feature>
<organism evidence="2 3">
    <name type="scientific">Candidatus Scatocola faecipullorum</name>
    <dbReference type="NCBI Taxonomy" id="2840917"/>
    <lineage>
        <taxon>Bacteria</taxon>
        <taxon>Pseudomonadati</taxon>
        <taxon>Pseudomonadota</taxon>
        <taxon>Alphaproteobacteria</taxon>
        <taxon>Rhodospirillales</taxon>
        <taxon>Rhodospirillaceae</taxon>
        <taxon>Rhodospirillaceae incertae sedis</taxon>
        <taxon>Candidatus Scatocola</taxon>
    </lineage>
</organism>
<feature type="chain" id="PRO_5039567344" description="PEGA domain-containing protein" evidence="1">
    <location>
        <begin position="20"/>
        <end position="136"/>
    </location>
</feature>
<comment type="caution">
    <text evidence="2">The sequence shown here is derived from an EMBL/GenBank/DDBJ whole genome shotgun (WGS) entry which is preliminary data.</text>
</comment>
<gene>
    <name evidence="2" type="ORF">IAD20_03925</name>
</gene>
<evidence type="ECO:0000256" key="1">
    <source>
        <dbReference type="SAM" id="SignalP"/>
    </source>
</evidence>
<keyword evidence="1" id="KW-0732">Signal</keyword>
<name>A0A9D1SAR9_9PROT</name>
<dbReference type="PROSITE" id="PS51257">
    <property type="entry name" value="PROKAR_LIPOPROTEIN"/>
    <property type="match status" value="1"/>
</dbReference>
<evidence type="ECO:0000313" key="3">
    <source>
        <dbReference type="Proteomes" id="UP000824107"/>
    </source>
</evidence>
<protein>
    <recommendedName>
        <fullName evidence="4">PEGA domain-containing protein</fullName>
    </recommendedName>
</protein>
<dbReference type="Proteomes" id="UP000824107">
    <property type="component" value="Unassembled WGS sequence"/>
</dbReference>
<dbReference type="EMBL" id="DVNC01000028">
    <property type="protein sequence ID" value="HIU53211.1"/>
    <property type="molecule type" value="Genomic_DNA"/>
</dbReference>
<sequence length="136" mass="15148">MKRLNILMCFLVLTGCASIIRDNTQIVPIQANVENAKIEVTNSSGAVVYSGQTPTTVYLKSSKSGYFNPEKYIIKASKDGYATGFTTIDYHVSNWYWFGNILFGGLIGWFIVDPITGDMYYLDEVATVNLTPLPKE</sequence>
<dbReference type="AlphaFoldDB" id="A0A9D1SAR9"/>
<proteinExistence type="predicted"/>
<reference evidence="2" key="2">
    <citation type="journal article" date="2021" name="PeerJ">
        <title>Extensive microbial diversity within the chicken gut microbiome revealed by metagenomics and culture.</title>
        <authorList>
            <person name="Gilroy R."/>
            <person name="Ravi A."/>
            <person name="Getino M."/>
            <person name="Pursley I."/>
            <person name="Horton D.L."/>
            <person name="Alikhan N.F."/>
            <person name="Baker D."/>
            <person name="Gharbi K."/>
            <person name="Hall N."/>
            <person name="Watson M."/>
            <person name="Adriaenssens E.M."/>
            <person name="Foster-Nyarko E."/>
            <person name="Jarju S."/>
            <person name="Secka A."/>
            <person name="Antonio M."/>
            <person name="Oren A."/>
            <person name="Chaudhuri R.R."/>
            <person name="La Ragione R."/>
            <person name="Hildebrand F."/>
            <person name="Pallen M.J."/>
        </authorList>
    </citation>
    <scope>NUCLEOTIDE SEQUENCE</scope>
    <source>
        <strain evidence="2">ChiW3-316</strain>
    </source>
</reference>
<accession>A0A9D1SAR9</accession>
<evidence type="ECO:0008006" key="4">
    <source>
        <dbReference type="Google" id="ProtNLM"/>
    </source>
</evidence>
<evidence type="ECO:0000313" key="2">
    <source>
        <dbReference type="EMBL" id="HIU53211.1"/>
    </source>
</evidence>
<reference evidence="2" key="1">
    <citation type="submission" date="2020-10" db="EMBL/GenBank/DDBJ databases">
        <authorList>
            <person name="Gilroy R."/>
        </authorList>
    </citation>
    <scope>NUCLEOTIDE SEQUENCE</scope>
    <source>
        <strain evidence="2">ChiW3-316</strain>
    </source>
</reference>